<dbReference type="RefSeq" id="WP_205892403.1">
    <property type="nucleotide sequence ID" value="NZ_JADEVO010000009.1"/>
</dbReference>
<dbReference type="Gene3D" id="3.60.21.10">
    <property type="match status" value="1"/>
</dbReference>
<keyword evidence="1" id="KW-0732">Signal</keyword>
<evidence type="ECO:0000259" key="2">
    <source>
        <dbReference type="Pfam" id="PF00149"/>
    </source>
</evidence>
<keyword evidence="4" id="KW-1185">Reference proteome</keyword>
<accession>A0ABS3AE13</accession>
<feature type="domain" description="Calcineurin-like phosphoesterase" evidence="2">
    <location>
        <begin position="270"/>
        <end position="480"/>
    </location>
</feature>
<sequence>MLITLQRTTLSLLIASQLTFGVMNVSANESSALAPSTAELVPPSAATAMSAIAASGTYEHPKLWEEATTIGAIHKYTYEGKNFFFAAKFDGNASDHNWFFPTGPYSNDYWEFKGAHAGTAADPKESNELTYVGAIHKRVINGGNLYFSSRFNGIAGEVSYPTGPFSNILWGFKGTLAGSYAEPKDLTDQTYVGAIHQHSKGDSSYFISKFDGVPKDGYRNYPTGKKSNDHWTYAGTPSYIVMTSDPQYPWTDKKEDEKGNEKELSAAYIHAQYRDVNSFRSSHPALDIPVYVNGDITAFGHGDQLSFMKKRFKEYFNNKVYLGLGNHDYENNVNDCANNGCARDSVLTYLRMTKDLIARGNIDYRSSTGAGKFRESYAGSFAHSEWHNNLHVVQANNSPVYATKFESGVSHVNKKQFNINSSWNFIDNKMAFASNWGKVNILVTHKPNGWKNFSAADAEAFRAMLKKHKVAAVFAGHLHENHGIYSNPDYFGDTPVFLSGSASYETYLIVESVREQKKLRVFSVRNNNHKAKTLLREIDY</sequence>
<dbReference type="InterPro" id="IPR029052">
    <property type="entry name" value="Metallo-depent_PP-like"/>
</dbReference>
<comment type="caution">
    <text evidence="3">The sequence shown here is derived from an EMBL/GenBank/DDBJ whole genome shotgun (WGS) entry which is preliminary data.</text>
</comment>
<dbReference type="SUPFAM" id="SSF56300">
    <property type="entry name" value="Metallo-dependent phosphatases"/>
    <property type="match status" value="1"/>
</dbReference>
<dbReference type="Proteomes" id="UP000772591">
    <property type="component" value="Unassembled WGS sequence"/>
</dbReference>
<evidence type="ECO:0000256" key="1">
    <source>
        <dbReference type="SAM" id="SignalP"/>
    </source>
</evidence>
<evidence type="ECO:0000313" key="3">
    <source>
        <dbReference type="EMBL" id="MBN3965408.1"/>
    </source>
</evidence>
<dbReference type="Pfam" id="PF00149">
    <property type="entry name" value="Metallophos"/>
    <property type="match status" value="1"/>
</dbReference>
<dbReference type="Gene3D" id="3.30.160.280">
    <property type="match status" value="2"/>
</dbReference>
<organism evidence="3 4">
    <name type="scientific">Pseudomonas gregormendelii</name>
    <dbReference type="NCBI Taxonomy" id="1628277"/>
    <lineage>
        <taxon>Bacteria</taxon>
        <taxon>Pseudomonadati</taxon>
        <taxon>Pseudomonadota</taxon>
        <taxon>Gammaproteobacteria</taxon>
        <taxon>Pseudomonadales</taxon>
        <taxon>Pseudomonadaceae</taxon>
        <taxon>Pseudomonas</taxon>
    </lineage>
</organism>
<feature type="chain" id="PRO_5045874558" evidence="1">
    <location>
        <begin position="28"/>
        <end position="540"/>
    </location>
</feature>
<reference evidence="3 4" key="1">
    <citation type="journal article" date="2021" name="Int. J. Syst. Evol. Microbiol.">
        <title>Pseudomonas piscium sp. nov., Pseudomonas pisciculturae sp. nov., Pseudomonas mucoides sp. nov. and Pseudomonas neuropathica sp. nov. isolated from rainbow trout.</title>
        <authorList>
            <person name="Duman M."/>
            <person name="Mulet M."/>
            <person name="Altun S."/>
            <person name="Saticioglu I.B."/>
            <person name="Gomila M."/>
            <person name="Lalucat J."/>
            <person name="Garcia-Valdes E."/>
        </authorList>
    </citation>
    <scope>NUCLEOTIDE SEQUENCE [LARGE SCALE GENOMIC DNA]</scope>
    <source>
        <strain evidence="3 4">LMG 28632</strain>
    </source>
</reference>
<proteinExistence type="predicted"/>
<name>A0ABS3AE13_9PSED</name>
<feature type="signal peptide" evidence="1">
    <location>
        <begin position="1"/>
        <end position="27"/>
    </location>
</feature>
<dbReference type="CDD" id="cd00838">
    <property type="entry name" value="MPP_superfamily"/>
    <property type="match status" value="1"/>
</dbReference>
<dbReference type="EMBL" id="JADEVO010000009">
    <property type="protein sequence ID" value="MBN3965408.1"/>
    <property type="molecule type" value="Genomic_DNA"/>
</dbReference>
<gene>
    <name evidence="3" type="ORF">IMW75_08955</name>
</gene>
<protein>
    <submittedName>
        <fullName evidence="3">Metallophosphoesterase</fullName>
    </submittedName>
</protein>
<evidence type="ECO:0000313" key="4">
    <source>
        <dbReference type="Proteomes" id="UP000772591"/>
    </source>
</evidence>
<dbReference type="InterPro" id="IPR004843">
    <property type="entry name" value="Calcineurin-like_PHP"/>
</dbReference>